<dbReference type="SMART" id="SM00662">
    <property type="entry name" value="RPOLD"/>
    <property type="match status" value="1"/>
</dbReference>
<dbReference type="PROSITE" id="PS00446">
    <property type="entry name" value="RNA_POL_D_30KD"/>
    <property type="match status" value="1"/>
</dbReference>
<dbReference type="NCBIfam" id="NF001988">
    <property type="entry name" value="PRK00783.1"/>
    <property type="match status" value="1"/>
</dbReference>
<dbReference type="InterPro" id="IPR036643">
    <property type="entry name" value="RNApol_insert_sf"/>
</dbReference>
<evidence type="ECO:0000256" key="5">
    <source>
        <dbReference type="ARBA" id="ARBA00023242"/>
    </source>
</evidence>
<dbReference type="InterPro" id="IPR011263">
    <property type="entry name" value="DNA-dir_RNA_pol_RpoA/D/Rpb3"/>
</dbReference>
<evidence type="ECO:0000256" key="6">
    <source>
        <dbReference type="ARBA" id="ARBA00025804"/>
    </source>
</evidence>
<dbReference type="InterPro" id="IPR011262">
    <property type="entry name" value="DNA-dir_RNA_pol_insert"/>
</dbReference>
<evidence type="ECO:0000256" key="2">
    <source>
        <dbReference type="ARBA" id="ARBA00022083"/>
    </source>
</evidence>
<reference evidence="8" key="1">
    <citation type="submission" date="2022-08" db="UniProtKB">
        <authorList>
            <consortium name="EnsemblMetazoa"/>
        </authorList>
    </citation>
    <scope>IDENTIFICATION</scope>
    <source>
        <strain evidence="8">Israel</strain>
    </source>
</reference>
<dbReference type="EnsemblMetazoa" id="PPAI001318-RA">
    <property type="protein sequence ID" value="PPAI001318-PA"/>
    <property type="gene ID" value="PPAI001318"/>
</dbReference>
<dbReference type="GO" id="GO:0005666">
    <property type="term" value="C:RNA polymerase III complex"/>
    <property type="evidence" value="ECO:0007669"/>
    <property type="project" value="TreeGrafter"/>
</dbReference>
<dbReference type="Proteomes" id="UP000092462">
    <property type="component" value="Unassembled WGS sequence"/>
</dbReference>
<keyword evidence="3" id="KW-0240">DNA-directed RNA polymerase</keyword>
<dbReference type="RefSeq" id="XP_055711202.1">
    <property type="nucleotide sequence ID" value="XM_055855227.1"/>
</dbReference>
<evidence type="ECO:0000256" key="4">
    <source>
        <dbReference type="ARBA" id="ARBA00023163"/>
    </source>
</evidence>
<dbReference type="VEuPathDB" id="VectorBase:PPAI001318"/>
<dbReference type="Gene3D" id="2.170.120.12">
    <property type="entry name" value="DNA-directed RNA polymerase, insert domain"/>
    <property type="match status" value="1"/>
</dbReference>
<keyword evidence="5" id="KW-0539">Nucleus</keyword>
<dbReference type="Gene3D" id="3.30.1360.10">
    <property type="entry name" value="RNA polymerase, RBP11-like subunit"/>
    <property type="match status" value="1"/>
</dbReference>
<dbReference type="HAMAP" id="MF_00320">
    <property type="entry name" value="RNApol_arch_Rpo3"/>
    <property type="match status" value="1"/>
</dbReference>
<dbReference type="GO" id="GO:0006351">
    <property type="term" value="P:DNA-templated transcription"/>
    <property type="evidence" value="ECO:0007669"/>
    <property type="project" value="InterPro"/>
</dbReference>
<dbReference type="GO" id="GO:0005736">
    <property type="term" value="C:RNA polymerase I complex"/>
    <property type="evidence" value="ECO:0007669"/>
    <property type="project" value="TreeGrafter"/>
</dbReference>
<dbReference type="GO" id="GO:0003677">
    <property type="term" value="F:DNA binding"/>
    <property type="evidence" value="ECO:0007669"/>
    <property type="project" value="InterPro"/>
</dbReference>
<dbReference type="SUPFAM" id="SSF56553">
    <property type="entry name" value="Insert subdomain of RNA polymerase alpha subunit"/>
    <property type="match status" value="1"/>
</dbReference>
<dbReference type="InterPro" id="IPR033901">
    <property type="entry name" value="RNAPI/III_AC40"/>
</dbReference>
<dbReference type="EMBL" id="AJVK01022357">
    <property type="status" value="NOT_ANNOTATED_CDS"/>
    <property type="molecule type" value="Genomic_DNA"/>
</dbReference>
<protein>
    <recommendedName>
        <fullName evidence="2">DNA-directed RNA polymerases I and III subunit RPAC1</fullName>
    </recommendedName>
</protein>
<evidence type="ECO:0000259" key="7">
    <source>
        <dbReference type="SMART" id="SM00662"/>
    </source>
</evidence>
<evidence type="ECO:0000313" key="8">
    <source>
        <dbReference type="EnsemblMetazoa" id="PPAI001318-PA"/>
    </source>
</evidence>
<proteinExistence type="inferred from homology"/>
<dbReference type="VEuPathDB" id="VectorBase:PPAPM1_003338"/>
<keyword evidence="9" id="KW-1185">Reference proteome</keyword>
<evidence type="ECO:0000256" key="1">
    <source>
        <dbReference type="ARBA" id="ARBA00004123"/>
    </source>
</evidence>
<dbReference type="SUPFAM" id="SSF55257">
    <property type="entry name" value="RBP11-like subunits of RNA polymerase"/>
    <property type="match status" value="1"/>
</dbReference>
<evidence type="ECO:0000313" key="9">
    <source>
        <dbReference type="Proteomes" id="UP000092462"/>
    </source>
</evidence>
<dbReference type="KEGG" id="ppap:129806552"/>
<comment type="subcellular location">
    <subcellularLocation>
        <location evidence="1">Nucleus</location>
    </subcellularLocation>
</comment>
<organism evidence="8 9">
    <name type="scientific">Phlebotomus papatasi</name>
    <name type="common">Sandfly</name>
    <dbReference type="NCBI Taxonomy" id="29031"/>
    <lineage>
        <taxon>Eukaryota</taxon>
        <taxon>Metazoa</taxon>
        <taxon>Ecdysozoa</taxon>
        <taxon>Arthropoda</taxon>
        <taxon>Hexapoda</taxon>
        <taxon>Insecta</taxon>
        <taxon>Pterygota</taxon>
        <taxon>Neoptera</taxon>
        <taxon>Endopterygota</taxon>
        <taxon>Diptera</taxon>
        <taxon>Nematocera</taxon>
        <taxon>Psychodoidea</taxon>
        <taxon>Psychodidae</taxon>
        <taxon>Phlebotomus</taxon>
        <taxon>Phlebotomus</taxon>
    </lineage>
</organism>
<dbReference type="PANTHER" id="PTHR11800">
    <property type="entry name" value="DNA-DIRECTED RNA POLYMERASE"/>
    <property type="match status" value="1"/>
</dbReference>
<dbReference type="InterPro" id="IPR036603">
    <property type="entry name" value="RBP11-like"/>
</dbReference>
<dbReference type="InterPro" id="IPR022842">
    <property type="entry name" value="RNAP_Rpo3/Rpb3/RPAC1"/>
</dbReference>
<keyword evidence="4" id="KW-0804">Transcription</keyword>
<dbReference type="GO" id="GO:0003899">
    <property type="term" value="F:DNA-directed RNA polymerase activity"/>
    <property type="evidence" value="ECO:0007669"/>
    <property type="project" value="InterPro"/>
</dbReference>
<dbReference type="InterPro" id="IPR050518">
    <property type="entry name" value="Rpo3/RPB3_RNA_Pol_subunit"/>
</dbReference>
<feature type="domain" description="DNA-directed RNA polymerase RpoA/D/Rpb3-type" evidence="7">
    <location>
        <begin position="49"/>
        <end position="325"/>
    </location>
</feature>
<dbReference type="InterPro" id="IPR001514">
    <property type="entry name" value="DNA-dir_RNA_pol_30-40kDasu_CS"/>
</dbReference>
<comment type="similarity">
    <text evidence="6">Belongs to the archaeal Rpo3/eukaryotic RPB3 RNA polymerase subunit family.</text>
</comment>
<dbReference type="GeneID" id="129806552"/>
<dbReference type="OrthoDB" id="270173at2759"/>
<dbReference type="CDD" id="cd07032">
    <property type="entry name" value="RNAP_I_II_AC40"/>
    <property type="match status" value="1"/>
</dbReference>
<sequence length="330" mass="38278">MTEGKPRLYMKEYKVDPDANDYGFDDDTWNFEKFKEKFRINIVSYKNMDMEFDVIGMHPAIVNAFRRIMLSEIPTMAIEKVYIYNNTSIIQDEVLAHRLGLIPLRADARLFEYKADEGDEGTENDTLEYELKFKYTKKGKDGHKDAQTDNYIKNTSVYSNQIKWLPKGRQASLYKEIDVGPIHDDILIARMRPGHELDLKLVAVKGIGQDHAKFSPVATAYYRLLPEIKLNRTVSGCDARLLKQCFSPGVIEIDDQQRAYVKNARYDSNSRNVYRYPHLSDAVTMSRVQNHFIFNVESVGSLKPDEIFIEAVKCLKRKCRVFLDEISEDK</sequence>
<dbReference type="FunFam" id="2.170.120.12:FF:000003">
    <property type="entry name" value="Dna-directed rna polymerases i and iii subunit"/>
    <property type="match status" value="1"/>
</dbReference>
<accession>A0A1B0D1U5</accession>
<dbReference type="CTD" id="9533"/>
<evidence type="ECO:0000256" key="3">
    <source>
        <dbReference type="ARBA" id="ARBA00022478"/>
    </source>
</evidence>
<dbReference type="Pfam" id="PF01000">
    <property type="entry name" value="RNA_pol_A_bac"/>
    <property type="match status" value="1"/>
</dbReference>
<dbReference type="AlphaFoldDB" id="A0A1B0D1U5"/>
<dbReference type="GO" id="GO:0046983">
    <property type="term" value="F:protein dimerization activity"/>
    <property type="evidence" value="ECO:0007669"/>
    <property type="project" value="InterPro"/>
</dbReference>
<name>A0A1B0D1U5_PHLPP</name>
<dbReference type="Pfam" id="PF01193">
    <property type="entry name" value="RNA_pol_L"/>
    <property type="match status" value="1"/>
</dbReference>
<dbReference type="PANTHER" id="PTHR11800:SF13">
    <property type="entry name" value="DNA-DIRECTED RNA POLYMERASES I AND III SUBUNIT RPAC1"/>
    <property type="match status" value="1"/>
</dbReference>